<accession>A0AAE1JTL7</accession>
<feature type="domain" description="EF-hand" evidence="5">
    <location>
        <begin position="171"/>
        <end position="205"/>
    </location>
</feature>
<dbReference type="PROSITE" id="PS00018">
    <property type="entry name" value="EF_HAND_1"/>
    <property type="match status" value="3"/>
</dbReference>
<dbReference type="InterPro" id="IPR039647">
    <property type="entry name" value="EF_hand_pair_protein_CML-like"/>
</dbReference>
<feature type="domain" description="EF-hand" evidence="5">
    <location>
        <begin position="61"/>
        <end position="96"/>
    </location>
</feature>
<evidence type="ECO:0000256" key="2">
    <source>
        <dbReference type="ARBA" id="ARBA00022737"/>
    </source>
</evidence>
<dbReference type="InterPro" id="IPR002048">
    <property type="entry name" value="EF_hand_dom"/>
</dbReference>
<keyword evidence="7" id="KW-1185">Reference proteome</keyword>
<dbReference type="PROSITE" id="PS50222">
    <property type="entry name" value="EF_HAND_2"/>
    <property type="match status" value="2"/>
</dbReference>
<evidence type="ECO:0000259" key="5">
    <source>
        <dbReference type="PROSITE" id="PS50222"/>
    </source>
</evidence>
<comment type="caution">
    <text evidence="6">The sequence shown here is derived from an EMBL/GenBank/DDBJ whole genome shotgun (WGS) entry which is preliminary data.</text>
</comment>
<keyword evidence="1" id="KW-0479">Metal-binding</keyword>
<proteinExistence type="predicted"/>
<dbReference type="SUPFAM" id="SSF47473">
    <property type="entry name" value="EF-hand"/>
    <property type="match status" value="1"/>
</dbReference>
<evidence type="ECO:0000256" key="4">
    <source>
        <dbReference type="SAM" id="MobiDB-lite"/>
    </source>
</evidence>
<dbReference type="InterPro" id="IPR018247">
    <property type="entry name" value="EF_Hand_1_Ca_BS"/>
</dbReference>
<keyword evidence="2" id="KW-0677">Repeat</keyword>
<dbReference type="AlphaFoldDB" id="A0AAE1JTL7"/>
<keyword evidence="3" id="KW-0106">Calcium</keyword>
<dbReference type="PANTHER" id="PTHR10891">
    <property type="entry name" value="EF-HAND CALCIUM-BINDING DOMAIN CONTAINING PROTEIN"/>
    <property type="match status" value="1"/>
</dbReference>
<dbReference type="CDD" id="cd00051">
    <property type="entry name" value="EFh"/>
    <property type="match status" value="2"/>
</dbReference>
<name>A0AAE1JTL7_9FABA</name>
<sequence length="205" mass="23063">MATAIVSKPSKKFFSNKTFRLITFPRFLCSSPKSSNSNATPHETPSISTTTEHDDGDTLDQKEEPMRHVFDHFDVDKDGKISCEELMQYLASAGESVTHNGARRVIHDFDSNGDDLLEYGDFVRLLEHKDTDESCDDVLKSAFQMFEVNKGCGYITPKGLQQMLQQLGDLKSHEECAAMIRVFDLDGNGSLDFHEFQQMMMSSSS</sequence>
<dbReference type="EMBL" id="JAWXYG010000003">
    <property type="protein sequence ID" value="KAK4276615.1"/>
    <property type="molecule type" value="Genomic_DNA"/>
</dbReference>
<dbReference type="InterPro" id="IPR011992">
    <property type="entry name" value="EF-hand-dom_pair"/>
</dbReference>
<evidence type="ECO:0000313" key="6">
    <source>
        <dbReference type="EMBL" id="KAK4276615.1"/>
    </source>
</evidence>
<dbReference type="GO" id="GO:0005509">
    <property type="term" value="F:calcium ion binding"/>
    <property type="evidence" value="ECO:0007669"/>
    <property type="project" value="InterPro"/>
</dbReference>
<evidence type="ECO:0000313" key="7">
    <source>
        <dbReference type="Proteomes" id="UP001293593"/>
    </source>
</evidence>
<evidence type="ECO:0000256" key="1">
    <source>
        <dbReference type="ARBA" id="ARBA00022723"/>
    </source>
</evidence>
<evidence type="ECO:0000256" key="3">
    <source>
        <dbReference type="ARBA" id="ARBA00022837"/>
    </source>
</evidence>
<feature type="region of interest" description="Disordered" evidence="4">
    <location>
        <begin position="32"/>
        <end position="60"/>
    </location>
</feature>
<organism evidence="6 7">
    <name type="scientific">Acacia crassicarpa</name>
    <name type="common">northern wattle</name>
    <dbReference type="NCBI Taxonomy" id="499986"/>
    <lineage>
        <taxon>Eukaryota</taxon>
        <taxon>Viridiplantae</taxon>
        <taxon>Streptophyta</taxon>
        <taxon>Embryophyta</taxon>
        <taxon>Tracheophyta</taxon>
        <taxon>Spermatophyta</taxon>
        <taxon>Magnoliopsida</taxon>
        <taxon>eudicotyledons</taxon>
        <taxon>Gunneridae</taxon>
        <taxon>Pentapetalae</taxon>
        <taxon>rosids</taxon>
        <taxon>fabids</taxon>
        <taxon>Fabales</taxon>
        <taxon>Fabaceae</taxon>
        <taxon>Caesalpinioideae</taxon>
        <taxon>mimosoid clade</taxon>
        <taxon>Acacieae</taxon>
        <taxon>Acacia</taxon>
    </lineage>
</organism>
<gene>
    <name evidence="6" type="ORF">QN277_014744</name>
</gene>
<dbReference type="Gene3D" id="1.10.238.10">
    <property type="entry name" value="EF-hand"/>
    <property type="match status" value="2"/>
</dbReference>
<reference evidence="6" key="1">
    <citation type="submission" date="2023-10" db="EMBL/GenBank/DDBJ databases">
        <title>Chromosome-level genome of the transformable northern wattle, Acacia crassicarpa.</title>
        <authorList>
            <person name="Massaro I."/>
            <person name="Sinha N.R."/>
            <person name="Poethig S."/>
            <person name="Leichty A.R."/>
        </authorList>
    </citation>
    <scope>NUCLEOTIDE SEQUENCE</scope>
    <source>
        <strain evidence="6">Acra3RX</strain>
        <tissue evidence="6">Leaf</tissue>
    </source>
</reference>
<dbReference type="Proteomes" id="UP001293593">
    <property type="component" value="Unassembled WGS sequence"/>
</dbReference>
<dbReference type="FunFam" id="1.10.238.10:FF:000003">
    <property type="entry name" value="Calmodulin A"/>
    <property type="match status" value="1"/>
</dbReference>
<protein>
    <recommendedName>
        <fullName evidence="5">EF-hand domain-containing protein</fullName>
    </recommendedName>
</protein>
<dbReference type="Pfam" id="PF13499">
    <property type="entry name" value="EF-hand_7"/>
    <property type="match status" value="2"/>
</dbReference>
<dbReference type="SMART" id="SM00054">
    <property type="entry name" value="EFh"/>
    <property type="match status" value="4"/>
</dbReference>
<feature type="compositionally biased region" description="Polar residues" evidence="4">
    <location>
        <begin position="32"/>
        <end position="50"/>
    </location>
</feature>